<feature type="chain" id="PRO_5041974663" evidence="1">
    <location>
        <begin position="22"/>
        <end position="80"/>
    </location>
</feature>
<evidence type="ECO:0000313" key="2">
    <source>
        <dbReference type="Proteomes" id="UP000887575"/>
    </source>
</evidence>
<organism evidence="2 3">
    <name type="scientific">Mesorhabditis belari</name>
    <dbReference type="NCBI Taxonomy" id="2138241"/>
    <lineage>
        <taxon>Eukaryota</taxon>
        <taxon>Metazoa</taxon>
        <taxon>Ecdysozoa</taxon>
        <taxon>Nematoda</taxon>
        <taxon>Chromadorea</taxon>
        <taxon>Rhabditida</taxon>
        <taxon>Rhabditina</taxon>
        <taxon>Rhabditomorpha</taxon>
        <taxon>Rhabditoidea</taxon>
        <taxon>Rhabditidae</taxon>
        <taxon>Mesorhabditinae</taxon>
        <taxon>Mesorhabditis</taxon>
    </lineage>
</organism>
<dbReference type="WBParaSite" id="MBELARI_LOCUS4095">
    <property type="protein sequence ID" value="MBELARI_LOCUS4095"/>
    <property type="gene ID" value="MBELARI_LOCUS4095"/>
</dbReference>
<accession>A0AAF3FB16</accession>
<evidence type="ECO:0000256" key="1">
    <source>
        <dbReference type="SAM" id="SignalP"/>
    </source>
</evidence>
<dbReference type="AlphaFoldDB" id="A0AAF3FB16"/>
<proteinExistence type="predicted"/>
<protein>
    <submittedName>
        <fullName evidence="3">Uncharacterized protein</fullName>
    </submittedName>
</protein>
<feature type="signal peptide" evidence="1">
    <location>
        <begin position="1"/>
        <end position="21"/>
    </location>
</feature>
<keyword evidence="1" id="KW-0732">Signal</keyword>
<reference evidence="3" key="1">
    <citation type="submission" date="2024-02" db="UniProtKB">
        <authorList>
            <consortium name="WormBaseParasite"/>
        </authorList>
    </citation>
    <scope>IDENTIFICATION</scope>
</reference>
<keyword evidence="2" id="KW-1185">Reference proteome</keyword>
<sequence length="80" mass="8955">MLLRLFTLIALLFALVCIVYGADEQALESEDADNVAPLRLVRLANSDADIDLPQIYKRWATQVRFGKRAANSWASSVRFG</sequence>
<dbReference type="Proteomes" id="UP000887575">
    <property type="component" value="Unassembled WGS sequence"/>
</dbReference>
<name>A0AAF3FB16_9BILA</name>
<evidence type="ECO:0000313" key="3">
    <source>
        <dbReference type="WBParaSite" id="MBELARI_LOCUS4095"/>
    </source>
</evidence>